<protein>
    <recommendedName>
        <fullName evidence="8">Cilia- and flagella-associated protein 74</fullName>
    </recommendedName>
</protein>
<dbReference type="Pfam" id="PF24798">
    <property type="entry name" value="Ig-CFAP74_4th"/>
    <property type="match status" value="1"/>
</dbReference>
<keyword evidence="1" id="KW-0175">Coiled coil</keyword>
<feature type="compositionally biased region" description="Acidic residues" evidence="2">
    <location>
        <begin position="50"/>
        <end position="60"/>
    </location>
</feature>
<organism evidence="6 7">
    <name type="scientific">Prymnesium parvum</name>
    <name type="common">Toxic golden alga</name>
    <dbReference type="NCBI Taxonomy" id="97485"/>
    <lineage>
        <taxon>Eukaryota</taxon>
        <taxon>Haptista</taxon>
        <taxon>Haptophyta</taxon>
        <taxon>Prymnesiophyceae</taxon>
        <taxon>Prymnesiales</taxon>
        <taxon>Prymnesiaceae</taxon>
        <taxon>Prymnesium</taxon>
    </lineage>
</organism>
<evidence type="ECO:0000313" key="6">
    <source>
        <dbReference type="EMBL" id="KAL1530748.1"/>
    </source>
</evidence>
<dbReference type="InterPro" id="IPR057467">
    <property type="entry name" value="Ig_CFAP65_8th"/>
</dbReference>
<dbReference type="Proteomes" id="UP001515480">
    <property type="component" value="Unassembled WGS sequence"/>
</dbReference>
<feature type="compositionally biased region" description="Basic and acidic residues" evidence="2">
    <location>
        <begin position="1178"/>
        <end position="1190"/>
    </location>
</feature>
<dbReference type="Pfam" id="PF24771">
    <property type="entry name" value="Ig_CFAP74_1st"/>
    <property type="match status" value="1"/>
</dbReference>
<evidence type="ECO:0000256" key="1">
    <source>
        <dbReference type="SAM" id="Coils"/>
    </source>
</evidence>
<dbReference type="PANTHER" id="PTHR22538">
    <property type="entry name" value="CILIA- AND FLAGELLA-ASSOCIATED PROTEIN 74"/>
    <property type="match status" value="1"/>
</dbReference>
<dbReference type="InterPro" id="IPR056310">
    <property type="entry name" value="Ig-CFAP74_4th"/>
</dbReference>
<dbReference type="PANTHER" id="PTHR22538:SF0">
    <property type="entry name" value="CILIA- AND FLAGELLA-ASSOCIATED PROTEIN 74"/>
    <property type="match status" value="1"/>
</dbReference>
<feature type="region of interest" description="Disordered" evidence="2">
    <location>
        <begin position="1"/>
        <end position="70"/>
    </location>
</feature>
<evidence type="ECO:0000259" key="4">
    <source>
        <dbReference type="Pfam" id="PF24798"/>
    </source>
</evidence>
<proteinExistence type="predicted"/>
<dbReference type="EMBL" id="JBGBPQ010000001">
    <property type="protein sequence ID" value="KAL1530748.1"/>
    <property type="molecule type" value="Genomic_DNA"/>
</dbReference>
<evidence type="ECO:0008006" key="8">
    <source>
        <dbReference type="Google" id="ProtNLM"/>
    </source>
</evidence>
<gene>
    <name evidence="6" type="ORF">AB1Y20_001647</name>
</gene>
<dbReference type="InterPro" id="IPR056307">
    <property type="entry name" value="Ig-CFAP74_3rd"/>
</dbReference>
<evidence type="ECO:0000259" key="3">
    <source>
        <dbReference type="Pfam" id="PF24778"/>
    </source>
</evidence>
<dbReference type="Pfam" id="PF24778">
    <property type="entry name" value="Ig-CFAP74_3rd"/>
    <property type="match status" value="1"/>
</dbReference>
<feature type="coiled-coil region" evidence="1">
    <location>
        <begin position="151"/>
        <end position="188"/>
    </location>
</feature>
<dbReference type="InterPro" id="IPR013783">
    <property type="entry name" value="Ig-like_fold"/>
</dbReference>
<name>A0AB34K8C2_PRYPA</name>
<evidence type="ECO:0000313" key="7">
    <source>
        <dbReference type="Proteomes" id="UP001515480"/>
    </source>
</evidence>
<evidence type="ECO:0000256" key="2">
    <source>
        <dbReference type="SAM" id="MobiDB-lite"/>
    </source>
</evidence>
<accession>A0AB34K8C2</accession>
<feature type="region of interest" description="Disordered" evidence="2">
    <location>
        <begin position="1174"/>
        <end position="1213"/>
    </location>
</feature>
<dbReference type="Gene3D" id="2.60.40.10">
    <property type="entry name" value="Immunoglobulins"/>
    <property type="match status" value="5"/>
</dbReference>
<feature type="compositionally biased region" description="Low complexity" evidence="2">
    <location>
        <begin position="61"/>
        <end position="70"/>
    </location>
</feature>
<feature type="coiled-coil region" evidence="1">
    <location>
        <begin position="412"/>
        <end position="462"/>
    </location>
</feature>
<feature type="domain" description="CFAP74 third Ig-like" evidence="3">
    <location>
        <begin position="877"/>
        <end position="990"/>
    </location>
</feature>
<reference evidence="6 7" key="1">
    <citation type="journal article" date="2024" name="Science">
        <title>Giant polyketide synthase enzymes in the biosynthesis of giant marine polyether toxins.</title>
        <authorList>
            <person name="Fallon T.R."/>
            <person name="Shende V.V."/>
            <person name="Wierzbicki I.H."/>
            <person name="Pendleton A.L."/>
            <person name="Watervoot N.F."/>
            <person name="Auber R.P."/>
            <person name="Gonzalez D.J."/>
            <person name="Wisecaver J.H."/>
            <person name="Moore B.S."/>
        </authorList>
    </citation>
    <scope>NUCLEOTIDE SEQUENCE [LARGE SCALE GENOMIC DNA]</scope>
    <source>
        <strain evidence="6 7">12B1</strain>
    </source>
</reference>
<feature type="domain" description="CFAP74 fourth Ig-like" evidence="4">
    <location>
        <begin position="1004"/>
        <end position="1095"/>
    </location>
</feature>
<feature type="domain" description="CFAP65 eight Ig-like" evidence="5">
    <location>
        <begin position="761"/>
        <end position="845"/>
    </location>
</feature>
<keyword evidence="7" id="KW-1185">Reference proteome</keyword>
<dbReference type="Pfam" id="PF25248">
    <property type="entry name" value="Ig_CFAP65_8th"/>
    <property type="match status" value="1"/>
</dbReference>
<sequence length="1667" mass="181104">MSSPAEAEAREVAPLPMDDAELGTTMEHDEPPIDADAPPEDGMATRSLEELTDSDAEAEASAEASAEAYGEAYGDVDAELDALLAAGDQLALPTDGACSDEELTMDPLDGDEWFEARLHPSDAALLRQAVHANGSVSTYADAEARAPRFERARAVKAVSELKAQFAEAEAAEATAQRAEERAKERSAALLEERRGVAARLEGDGTHKSNLVELHQLQHTLASVSEEERVQKEISREKTAAARAAELRTDKLRLDLKRAEERAQQLAAPEPTEKRMYELAAHRRVRAEQRAAEQQVARQAEARERHEVVMESRRQVAEAQLRAAREGHRGAVARLRNTLEAQRTKAPELNATIAARLEERAKAVIQLKDSTEAAAAKLRSSNARREERRQKVLEAREEEKQAILARGGNPYQVFRQRDEEVRLEREAKQLKETLSSNMQQLQTRMLRQNKEAAEKRAEEAASRALVEQKAKSITAVGKEQKNEEFMRKVTKTGTSLLDPTSQHAHLHASEHMTAKDWKFGLGLGKDPDVIDMMAEKYPDVARECAKGIKPPPPPAVPIASRAHLGEYLPGPKSETVRSIVAEARDHGEAVDEVIEADLIGLWEGSGGVSTPAKAEAKAAVKGMRELSVLEKKYMAQARERQRENIVVKQVVGGKTWTGPAFLCKPEVLEFRDFVVGELYKLTFTLTNVSYSFNSFKPLPFAEAYKSFFELTHTPPGRMSAGTTCTLSLVFTPKLNQPINTELQLLTATGPMSIPLVCSIRTAEVSLSATSLDFGTVVMGESRTLSLAITNDGALHCPYTINQLHTTQPSKEGEPEADPAHLFGFVASGVLEPYSTTQVKFTFRPAMEGEAASLLQLDMGDIAPEREVSLHGLGAEVPIYVERNVVDFRCCTFDGLFRDELVVGNRSKLSFKIQMRVPKELRGNLEFIPSEGYVQGRSTLAVSLKLNTDTDLLDRCKNYLVDGEENVLSVPMRVHVPDQVLPVDFTVRMQLTTSDLIFSHAGEPVTTLDFGVCPLSASRSLSVSIFNPSALPQRFGFSPLPQNIDVQPGDALGTVLPGETVEREVIFSPDVAKSYSIPLVCYTTLKRSFKIVCVGQGVLPPLRLSHTTVLMPVTAEGDKSESEITLTNISKAVQTFNFAPPKNTGLHAFPNAGMLQPGQQIRVLVEFVAPMRAHGEDEETAHLGDGEAKEQDSGQTETTLAEEPLPAPGAQENMEEGRESELVAKPTVAEPWSVHAKSVIPCYIKTVDAEFSPHDTLFLGVETTIVEAGIVFDNGLLRHELHFASVAVGETAMLPLLVRSKSSTPLPLTCEVLDLTGPFSLLNALPTLPPYGSSEIVVRFTPKEQLRSVENLIIRAAGVTLRATIAGQGVSPSLKLNGATGDLPIVSLGGGASAALLQMNDVLVGDVTTSTVEVINTSEFATRYTLVALRSGHANHGCVPPFDLSPVEADVPAGGKQILTARFSATHASDSFFQLFEVSVPNQQGSKTLMLRGRAWPCAGYVLSPQQQLRTPERLLNVAQQDMLNLPSASTGLADASLPMEIELIPSRDTNTASAVITIGHIKGTNMSNGKPSALEFVFEGLTDEVTKRGFNVDLPKGTVDAGASKQVTLSFTVRPESMQNTELGIIASFGVSQWAEASLKLVLKGGNPLPSKPETQIIVKGFIASSRD</sequence>
<evidence type="ECO:0000259" key="5">
    <source>
        <dbReference type="Pfam" id="PF25248"/>
    </source>
</evidence>
<comment type="caution">
    <text evidence="6">The sequence shown here is derived from an EMBL/GenBank/DDBJ whole genome shotgun (WGS) entry which is preliminary data.</text>
</comment>